<evidence type="ECO:0000313" key="1">
    <source>
        <dbReference type="EMBL" id="JAP09408.1"/>
    </source>
</evidence>
<organism evidence="1">
    <name type="scientific">Solanum chacoense</name>
    <name type="common">Chaco potato</name>
    <dbReference type="NCBI Taxonomy" id="4108"/>
    <lineage>
        <taxon>Eukaryota</taxon>
        <taxon>Viridiplantae</taxon>
        <taxon>Streptophyta</taxon>
        <taxon>Embryophyta</taxon>
        <taxon>Tracheophyta</taxon>
        <taxon>Spermatophyta</taxon>
        <taxon>Magnoliopsida</taxon>
        <taxon>eudicotyledons</taxon>
        <taxon>Gunneridae</taxon>
        <taxon>Pentapetalae</taxon>
        <taxon>asterids</taxon>
        <taxon>lamiids</taxon>
        <taxon>Solanales</taxon>
        <taxon>Solanaceae</taxon>
        <taxon>Solanoideae</taxon>
        <taxon>Solaneae</taxon>
        <taxon>Solanum</taxon>
    </lineage>
</organism>
<name>A0A0V0GQ30_SOLCH</name>
<dbReference type="EMBL" id="GEDG01035069">
    <property type="protein sequence ID" value="JAP09408.1"/>
    <property type="molecule type" value="Transcribed_RNA"/>
</dbReference>
<proteinExistence type="predicted"/>
<accession>A0A0V0GQ30</accession>
<protein>
    <submittedName>
        <fullName evidence="1">Putative ovule protein</fullName>
    </submittedName>
</protein>
<sequence>MGLNDVYTVMRCSILMMNPLPSMTHVFLHSSSRGKTKRGQAIHSYEFGFNLFQCFHISCRCFWK</sequence>
<reference evidence="1" key="1">
    <citation type="submission" date="2015-12" db="EMBL/GenBank/DDBJ databases">
        <title>Gene expression during late stages of embryo sac development: a critical building block for successful pollen-pistil interactions.</title>
        <authorList>
            <person name="Liu Y."/>
            <person name="Joly V."/>
            <person name="Sabar M."/>
            <person name="Matton D.P."/>
        </authorList>
    </citation>
    <scope>NUCLEOTIDE SEQUENCE</scope>
</reference>
<dbReference type="AlphaFoldDB" id="A0A0V0GQ30"/>